<evidence type="ECO:0000256" key="1">
    <source>
        <dbReference type="SAM" id="Phobius"/>
    </source>
</evidence>
<keyword evidence="1" id="KW-1133">Transmembrane helix</keyword>
<feature type="transmembrane region" description="Helical" evidence="1">
    <location>
        <begin position="170"/>
        <end position="190"/>
    </location>
</feature>
<protein>
    <recommendedName>
        <fullName evidence="4">Polysaccharide biosynthesis protein</fullName>
    </recommendedName>
</protein>
<organism evidence="2 3">
    <name type="scientific">Marinobacter nauticus</name>
    <name type="common">Marinobacter hydrocarbonoclasticus</name>
    <name type="synonym">Marinobacter aquaeolei</name>
    <dbReference type="NCBI Taxonomy" id="2743"/>
    <lineage>
        <taxon>Bacteria</taxon>
        <taxon>Pseudomonadati</taxon>
        <taxon>Pseudomonadota</taxon>
        <taxon>Gammaproteobacteria</taxon>
        <taxon>Pseudomonadales</taxon>
        <taxon>Marinobacteraceae</taxon>
        <taxon>Marinobacter</taxon>
    </lineage>
</organism>
<evidence type="ECO:0000313" key="2">
    <source>
        <dbReference type="EMBL" id="RCW71117.1"/>
    </source>
</evidence>
<feature type="transmembrane region" description="Helical" evidence="1">
    <location>
        <begin position="297"/>
        <end position="318"/>
    </location>
</feature>
<feature type="transmembrane region" description="Helical" evidence="1">
    <location>
        <begin position="361"/>
        <end position="378"/>
    </location>
</feature>
<comment type="caution">
    <text evidence="2">The sequence shown here is derived from an EMBL/GenBank/DDBJ whole genome shotgun (WGS) entry which is preliminary data.</text>
</comment>
<evidence type="ECO:0008006" key="4">
    <source>
        <dbReference type="Google" id="ProtNLM"/>
    </source>
</evidence>
<dbReference type="EMBL" id="QPJI01000004">
    <property type="protein sequence ID" value="RCW71117.1"/>
    <property type="molecule type" value="Genomic_DNA"/>
</dbReference>
<accession>A0A368XX50</accession>
<reference evidence="2 3" key="1">
    <citation type="submission" date="2018-07" db="EMBL/GenBank/DDBJ databases">
        <title>Freshwater and sediment microbial communities from various areas in North America, analyzing microbe dynamics in response to fracking.</title>
        <authorList>
            <person name="Lamendella R."/>
        </authorList>
    </citation>
    <scope>NUCLEOTIDE SEQUENCE [LARGE SCALE GENOMIC DNA]</scope>
    <source>
        <strain evidence="2 3">105B</strain>
    </source>
</reference>
<feature type="transmembrane region" description="Helical" evidence="1">
    <location>
        <begin position="115"/>
        <end position="132"/>
    </location>
</feature>
<feature type="transmembrane region" description="Helical" evidence="1">
    <location>
        <begin position="144"/>
        <end position="164"/>
    </location>
</feature>
<feature type="transmembrane region" description="Helical" evidence="1">
    <location>
        <begin position="330"/>
        <end position="349"/>
    </location>
</feature>
<sequence length="416" mass="47371">MIISIKISNLISLYGIQFLNGIVPILLFPYILGVYGAKEYESFVTSEIFSLVFFVIVSFGFEITSIKKIKKYNYISTKKLALIYFKTIYSRVFIWCGLFLLAIFSLTLLNFQKNFILMAVGWMLFPLGFIFYSNYFHLARNTNLELFCALLMGRGSGALLATQFEYNSVVFVPYAISVPFVCIGVLFFILTIRSNRFVFLPIKIASIGRFLLSSFEVFKNSLALITLKEFNVVIVSWASTDPSVTALYSILDKLLRAVSALMRPLFQFFLPNALSIMQDGAFWLADPRMWVIIFKQFFLITILLIFVLLLPVESIYAILVGLEIPEVSRYLAIMIVSVYFGVLNFYFLIFSSVKSNPKFPFLVLLSGFLGMTSMYFLTKSFNESGFSLAFVVPELVLATLLLLQSRAFMKIKINGC</sequence>
<dbReference type="RefSeq" id="WP_114434231.1">
    <property type="nucleotide sequence ID" value="NZ_QPJI01000004.1"/>
</dbReference>
<dbReference type="AlphaFoldDB" id="A0A368XX50"/>
<keyword evidence="1" id="KW-0812">Transmembrane</keyword>
<feature type="transmembrane region" description="Helical" evidence="1">
    <location>
        <begin position="48"/>
        <end position="67"/>
    </location>
</feature>
<proteinExistence type="predicted"/>
<evidence type="ECO:0000313" key="3">
    <source>
        <dbReference type="Proteomes" id="UP000253647"/>
    </source>
</evidence>
<feature type="transmembrane region" description="Helical" evidence="1">
    <location>
        <begin position="12"/>
        <end position="36"/>
    </location>
</feature>
<keyword evidence="1" id="KW-0472">Membrane</keyword>
<name>A0A368XX50_MARNT</name>
<feature type="transmembrane region" description="Helical" evidence="1">
    <location>
        <begin position="384"/>
        <end position="403"/>
    </location>
</feature>
<dbReference type="Proteomes" id="UP000253647">
    <property type="component" value="Unassembled WGS sequence"/>
</dbReference>
<feature type="transmembrane region" description="Helical" evidence="1">
    <location>
        <begin position="88"/>
        <end position="109"/>
    </location>
</feature>
<gene>
    <name evidence="2" type="ORF">DET61_104275</name>
</gene>